<evidence type="ECO:0000259" key="1">
    <source>
        <dbReference type="Pfam" id="PF13472"/>
    </source>
</evidence>
<evidence type="ECO:0000313" key="2">
    <source>
        <dbReference type="EMBL" id="RGX78152.1"/>
    </source>
</evidence>
<dbReference type="Proteomes" id="UP000286075">
    <property type="component" value="Unassembled WGS sequence"/>
</dbReference>
<reference evidence="2 3" key="1">
    <citation type="submission" date="2018-08" db="EMBL/GenBank/DDBJ databases">
        <title>A genome reference for cultivated species of the human gut microbiota.</title>
        <authorList>
            <person name="Zou Y."/>
            <person name="Xue W."/>
            <person name="Luo G."/>
        </authorList>
    </citation>
    <scope>NUCLEOTIDE SEQUENCE [LARGE SCALE GENOMIC DNA]</scope>
    <source>
        <strain evidence="2 3">OF03-9BH</strain>
    </source>
</reference>
<dbReference type="Pfam" id="PF13472">
    <property type="entry name" value="Lipase_GDSL_2"/>
    <property type="match status" value="1"/>
</dbReference>
<organism evidence="2 3">
    <name type="scientific">Bacteroides stercorirosoris</name>
    <dbReference type="NCBI Taxonomy" id="871324"/>
    <lineage>
        <taxon>Bacteria</taxon>
        <taxon>Pseudomonadati</taxon>
        <taxon>Bacteroidota</taxon>
        <taxon>Bacteroidia</taxon>
        <taxon>Bacteroidales</taxon>
        <taxon>Bacteroidaceae</taxon>
        <taxon>Bacteroides</taxon>
    </lineage>
</organism>
<dbReference type="PANTHER" id="PTHR30383:SF29">
    <property type="entry name" value="SGNH HYDROLASE-TYPE ESTERASE DOMAIN-CONTAINING PROTEIN"/>
    <property type="match status" value="1"/>
</dbReference>
<dbReference type="SUPFAM" id="SSF52266">
    <property type="entry name" value="SGNH hydrolase"/>
    <property type="match status" value="1"/>
</dbReference>
<gene>
    <name evidence="2" type="ORF">DXA68_12755</name>
</gene>
<sequence>MRRLIGLCVVLWIGIALQAQSLYPDFSKMNFGCDGNSITAGEQWSKTVVDLLGFATHHNVAVGSATWACHTDTQDYGSAGFAGISGGWRPTEDGRELQMRHNNVSKVHIQKFIAEVESGQYPAPDVFVFSMGTNDKDLGSAEEALKGKTLAEVDVTTMAGGARWAIQTILEHYPKCRVFVCTPIQTGDVTRNERNLEKIAILREICRALSVQLIDCYSNSGITGKFEQPSGRGRYLRDGLHPDKEGQELMGRYIAKEIRNNFF</sequence>
<dbReference type="OrthoDB" id="1032659at2"/>
<dbReference type="AlphaFoldDB" id="A0A413H3P4"/>
<dbReference type="InterPro" id="IPR036514">
    <property type="entry name" value="SGNH_hydro_sf"/>
</dbReference>
<keyword evidence="2" id="KW-0378">Hydrolase</keyword>
<proteinExistence type="predicted"/>
<accession>A0A413H3P4</accession>
<dbReference type="InterPro" id="IPR051532">
    <property type="entry name" value="Ester_Hydrolysis_Enzymes"/>
</dbReference>
<name>A0A413H3P4_9BACE</name>
<comment type="caution">
    <text evidence="2">The sequence shown here is derived from an EMBL/GenBank/DDBJ whole genome shotgun (WGS) entry which is preliminary data.</text>
</comment>
<feature type="domain" description="SGNH hydrolase-type esterase" evidence="1">
    <location>
        <begin position="35"/>
        <end position="249"/>
    </location>
</feature>
<dbReference type="EMBL" id="QSCF01000019">
    <property type="protein sequence ID" value="RGX78152.1"/>
    <property type="molecule type" value="Genomic_DNA"/>
</dbReference>
<dbReference type="Gene3D" id="3.40.50.1110">
    <property type="entry name" value="SGNH hydrolase"/>
    <property type="match status" value="1"/>
</dbReference>
<dbReference type="GO" id="GO:0016788">
    <property type="term" value="F:hydrolase activity, acting on ester bonds"/>
    <property type="evidence" value="ECO:0007669"/>
    <property type="project" value="UniProtKB-ARBA"/>
</dbReference>
<dbReference type="InterPro" id="IPR013830">
    <property type="entry name" value="SGNH_hydro"/>
</dbReference>
<evidence type="ECO:0000313" key="3">
    <source>
        <dbReference type="Proteomes" id="UP000286075"/>
    </source>
</evidence>
<dbReference type="RefSeq" id="WP_117987707.1">
    <property type="nucleotide sequence ID" value="NZ_CABMFG010000019.1"/>
</dbReference>
<dbReference type="PANTHER" id="PTHR30383">
    <property type="entry name" value="THIOESTERASE 1/PROTEASE 1/LYSOPHOSPHOLIPASE L1"/>
    <property type="match status" value="1"/>
</dbReference>
<protein>
    <submittedName>
        <fullName evidence="2">SGNH/GDSL hydrolase family protein</fullName>
    </submittedName>
</protein>